<protein>
    <submittedName>
        <fullName evidence="2">Uncharacterized protein</fullName>
    </submittedName>
</protein>
<keyword evidence="1" id="KW-1133">Transmembrane helix</keyword>
<accession>A0A2T5H4M0</accession>
<sequence>MDLLLLIVQVIKDLLGSFNPCKLISPSYRREFLNLWQKEIWIFKIGYIVGSILLIALLLSIFLLLS</sequence>
<organism evidence="2 3">
    <name type="scientific">Nitrosomonas oligotropha</name>
    <dbReference type="NCBI Taxonomy" id="42354"/>
    <lineage>
        <taxon>Bacteria</taxon>
        <taxon>Pseudomonadati</taxon>
        <taxon>Pseudomonadota</taxon>
        <taxon>Betaproteobacteria</taxon>
        <taxon>Nitrosomonadales</taxon>
        <taxon>Nitrosomonadaceae</taxon>
        <taxon>Nitrosomonas</taxon>
    </lineage>
</organism>
<evidence type="ECO:0000313" key="3">
    <source>
        <dbReference type="Proteomes" id="UP000244128"/>
    </source>
</evidence>
<name>A0A2T5H4M0_9PROT</name>
<comment type="caution">
    <text evidence="2">The sequence shown here is derived from an EMBL/GenBank/DDBJ whole genome shotgun (WGS) entry which is preliminary data.</text>
</comment>
<dbReference type="EMBL" id="QAOI01000048">
    <property type="protein sequence ID" value="PTQ66545.1"/>
    <property type="molecule type" value="Genomic_DNA"/>
</dbReference>
<evidence type="ECO:0000313" key="2">
    <source>
        <dbReference type="EMBL" id="PTQ66545.1"/>
    </source>
</evidence>
<gene>
    <name evidence="2" type="ORF">C8R26_14811</name>
</gene>
<dbReference type="Proteomes" id="UP000244128">
    <property type="component" value="Unassembled WGS sequence"/>
</dbReference>
<evidence type="ECO:0000256" key="1">
    <source>
        <dbReference type="SAM" id="Phobius"/>
    </source>
</evidence>
<proteinExistence type="predicted"/>
<feature type="transmembrane region" description="Helical" evidence="1">
    <location>
        <begin position="40"/>
        <end position="65"/>
    </location>
</feature>
<reference evidence="2 3" key="1">
    <citation type="submission" date="2018-04" db="EMBL/GenBank/DDBJ databases">
        <title>Active sludge and wastewater microbial communities from Klosterneuburg, Austria.</title>
        <authorList>
            <person name="Wagner M."/>
        </authorList>
    </citation>
    <scope>NUCLEOTIDE SEQUENCE [LARGE SCALE GENOMIC DNA]</scope>
    <source>
        <strain evidence="2 3">Nm49</strain>
    </source>
</reference>
<dbReference type="AlphaFoldDB" id="A0A2T5H4M0"/>
<keyword evidence="1" id="KW-0812">Transmembrane</keyword>
<keyword evidence="1" id="KW-0472">Membrane</keyword>